<keyword evidence="1" id="KW-1133">Transmembrane helix</keyword>
<dbReference type="GO" id="GO:0140359">
    <property type="term" value="F:ABC-type transporter activity"/>
    <property type="evidence" value="ECO:0007669"/>
    <property type="project" value="InterPro"/>
</dbReference>
<feature type="transmembrane region" description="Helical" evidence="1">
    <location>
        <begin position="224"/>
        <end position="244"/>
    </location>
</feature>
<keyword evidence="1" id="KW-0472">Membrane</keyword>
<keyword evidence="3" id="KW-1185">Reference proteome</keyword>
<dbReference type="OrthoDB" id="266591at2"/>
<feature type="transmembrane region" description="Helical" evidence="1">
    <location>
        <begin position="12"/>
        <end position="31"/>
    </location>
</feature>
<gene>
    <name evidence="2" type="ORF">Pla22_23910</name>
</gene>
<dbReference type="Proteomes" id="UP000316598">
    <property type="component" value="Unassembled WGS sequence"/>
</dbReference>
<evidence type="ECO:0000313" key="3">
    <source>
        <dbReference type="Proteomes" id="UP000316598"/>
    </source>
</evidence>
<dbReference type="PROSITE" id="PS51257">
    <property type="entry name" value="PROKAR_LIPOPROTEIN"/>
    <property type="match status" value="1"/>
</dbReference>
<evidence type="ECO:0000256" key="1">
    <source>
        <dbReference type="SAM" id="Phobius"/>
    </source>
</evidence>
<feature type="transmembrane region" description="Helical" evidence="1">
    <location>
        <begin position="291"/>
        <end position="312"/>
    </location>
</feature>
<dbReference type="GO" id="GO:0005886">
    <property type="term" value="C:plasma membrane"/>
    <property type="evidence" value="ECO:0007669"/>
    <property type="project" value="UniProtKB-SubCell"/>
</dbReference>
<name>A0A5C5WWY3_9BACT</name>
<dbReference type="RefSeq" id="WP_146514738.1">
    <property type="nucleotide sequence ID" value="NZ_SJPI01000001.1"/>
</dbReference>
<proteinExistence type="predicted"/>
<dbReference type="Pfam" id="PF12679">
    <property type="entry name" value="ABC2_membrane_2"/>
    <property type="match status" value="1"/>
</dbReference>
<keyword evidence="1" id="KW-0812">Transmembrane</keyword>
<organism evidence="2 3">
    <name type="scientific">Rubripirellula amarantea</name>
    <dbReference type="NCBI Taxonomy" id="2527999"/>
    <lineage>
        <taxon>Bacteria</taxon>
        <taxon>Pseudomonadati</taxon>
        <taxon>Planctomycetota</taxon>
        <taxon>Planctomycetia</taxon>
        <taxon>Pirellulales</taxon>
        <taxon>Pirellulaceae</taxon>
        <taxon>Rubripirellula</taxon>
    </lineage>
</organism>
<sequence length="321" mass="35594">MINRILIRKYIGQSLLLFLSCGVALFAFAWVRVWVVSFLDMGQFQTILEQFREFEKFAPIKFDALFTYGGRVGMTYDEPIVILCTVIWCISRGSDVVSGELGRGTMEMILSQPITRRTLLLSHATVSIAGLAMLCLLVWAGIWVGVNATSVEESLPAPTFRVPIVNIDIPLTVNEPQTQTVLLAERVDVRTYAASTFHLFSFGFFLLGLATMLSSLDRYRWRTVGLVVGFYVLQAVMFGLGKAAPALEWLLSLTFFSCYKPQKVTLLASDEGLAAPWSLTEPLSECVSPPLVYPLILIGLGLAFYIAAAQIFTKRDLPAPL</sequence>
<dbReference type="EMBL" id="SJPI01000001">
    <property type="protein sequence ID" value="TWT54739.1"/>
    <property type="molecule type" value="Genomic_DNA"/>
</dbReference>
<dbReference type="AlphaFoldDB" id="A0A5C5WWY3"/>
<accession>A0A5C5WWY3</accession>
<reference evidence="2 3" key="1">
    <citation type="submission" date="2019-02" db="EMBL/GenBank/DDBJ databases">
        <title>Deep-cultivation of Planctomycetes and their phenomic and genomic characterization uncovers novel biology.</title>
        <authorList>
            <person name="Wiegand S."/>
            <person name="Jogler M."/>
            <person name="Boedeker C."/>
            <person name="Pinto D."/>
            <person name="Vollmers J."/>
            <person name="Rivas-Marin E."/>
            <person name="Kohn T."/>
            <person name="Peeters S.H."/>
            <person name="Heuer A."/>
            <person name="Rast P."/>
            <person name="Oberbeckmann S."/>
            <person name="Bunk B."/>
            <person name="Jeske O."/>
            <person name="Meyerdierks A."/>
            <person name="Storesund J.E."/>
            <person name="Kallscheuer N."/>
            <person name="Luecker S."/>
            <person name="Lage O.M."/>
            <person name="Pohl T."/>
            <person name="Merkel B.J."/>
            <person name="Hornburger P."/>
            <person name="Mueller R.-W."/>
            <person name="Bruemmer F."/>
            <person name="Labrenz M."/>
            <person name="Spormann A.M."/>
            <person name="Op Den Camp H."/>
            <person name="Overmann J."/>
            <person name="Amann R."/>
            <person name="Jetten M.S.M."/>
            <person name="Mascher T."/>
            <person name="Medema M.H."/>
            <person name="Devos D.P."/>
            <person name="Kaster A.-K."/>
            <person name="Ovreas L."/>
            <person name="Rohde M."/>
            <person name="Galperin M.Y."/>
            <person name="Jogler C."/>
        </authorList>
    </citation>
    <scope>NUCLEOTIDE SEQUENCE [LARGE SCALE GENOMIC DNA]</scope>
    <source>
        <strain evidence="2 3">Pla22</strain>
    </source>
</reference>
<comment type="caution">
    <text evidence="2">The sequence shown here is derived from an EMBL/GenBank/DDBJ whole genome shotgun (WGS) entry which is preliminary data.</text>
</comment>
<feature type="transmembrane region" description="Helical" evidence="1">
    <location>
        <begin position="192"/>
        <end position="212"/>
    </location>
</feature>
<evidence type="ECO:0000313" key="2">
    <source>
        <dbReference type="EMBL" id="TWT54739.1"/>
    </source>
</evidence>
<feature type="transmembrane region" description="Helical" evidence="1">
    <location>
        <begin position="119"/>
        <end position="146"/>
    </location>
</feature>
<protein>
    <submittedName>
        <fullName evidence="2">ABC-2 family transporter protein</fullName>
    </submittedName>
</protein>